<feature type="domain" description="SRA1/Sec31" evidence="2">
    <location>
        <begin position="118"/>
        <end position="218"/>
    </location>
</feature>
<evidence type="ECO:0000313" key="4">
    <source>
        <dbReference type="Proteomes" id="UP001142489"/>
    </source>
</evidence>
<feature type="region of interest" description="Disordered" evidence="1">
    <location>
        <begin position="1"/>
        <end position="152"/>
    </location>
</feature>
<dbReference type="Gene3D" id="1.20.940.10">
    <property type="entry name" value="Functional domain of the splicing factor Prp18"/>
    <property type="match status" value="1"/>
</dbReference>
<dbReference type="PANTHER" id="PTHR18834">
    <property type="entry name" value="STEROID RECEPTOR RNA ACTIVATOR 1"/>
    <property type="match status" value="1"/>
</dbReference>
<dbReference type="GO" id="GO:0006357">
    <property type="term" value="P:regulation of transcription by RNA polymerase II"/>
    <property type="evidence" value="ECO:0007669"/>
    <property type="project" value="InterPro"/>
</dbReference>
<accession>A0A9Q0Y0M4</accession>
<dbReference type="AlphaFoldDB" id="A0A9Q0Y0M4"/>
<proteinExistence type="predicted"/>
<organism evidence="3 4">
    <name type="scientific">Phrynocephalus forsythii</name>
    <dbReference type="NCBI Taxonomy" id="171643"/>
    <lineage>
        <taxon>Eukaryota</taxon>
        <taxon>Metazoa</taxon>
        <taxon>Chordata</taxon>
        <taxon>Craniata</taxon>
        <taxon>Vertebrata</taxon>
        <taxon>Euteleostomi</taxon>
        <taxon>Lepidosauria</taxon>
        <taxon>Squamata</taxon>
        <taxon>Bifurcata</taxon>
        <taxon>Unidentata</taxon>
        <taxon>Episquamata</taxon>
        <taxon>Toxicofera</taxon>
        <taxon>Iguania</taxon>
        <taxon>Acrodonta</taxon>
        <taxon>Agamidae</taxon>
        <taxon>Agaminae</taxon>
        <taxon>Phrynocephalus</taxon>
    </lineage>
</organism>
<reference evidence="3" key="1">
    <citation type="journal article" date="2023" name="DNA Res.">
        <title>Chromosome-level genome assembly of Phrynocephalus forsythii using third-generation DNA sequencing and Hi-C analysis.</title>
        <authorList>
            <person name="Qi Y."/>
            <person name="Zhao W."/>
            <person name="Zhao Y."/>
            <person name="Niu C."/>
            <person name="Cao S."/>
            <person name="Zhang Y."/>
        </authorList>
    </citation>
    <scope>NUCLEOTIDE SEQUENCE</scope>
    <source>
        <tissue evidence="3">Muscle</tissue>
    </source>
</reference>
<name>A0A9Q0Y0M4_9SAUR</name>
<feature type="compositionally biased region" description="Pro residues" evidence="1">
    <location>
        <begin position="99"/>
        <end position="137"/>
    </location>
</feature>
<protein>
    <recommendedName>
        <fullName evidence="2">SRA1/Sec31 domain-containing protein</fullName>
    </recommendedName>
</protein>
<dbReference type="GO" id="GO:0003713">
    <property type="term" value="F:transcription coactivator activity"/>
    <property type="evidence" value="ECO:0007669"/>
    <property type="project" value="InterPro"/>
</dbReference>
<evidence type="ECO:0000259" key="2">
    <source>
        <dbReference type="Pfam" id="PF07304"/>
    </source>
</evidence>
<evidence type="ECO:0000256" key="1">
    <source>
        <dbReference type="SAM" id="MobiDB-lite"/>
    </source>
</evidence>
<comment type="caution">
    <text evidence="3">The sequence shown here is derived from an EMBL/GenBank/DDBJ whole genome shotgun (WGS) entry which is preliminary data.</text>
</comment>
<evidence type="ECO:0000313" key="3">
    <source>
        <dbReference type="EMBL" id="KAJ7338296.1"/>
    </source>
</evidence>
<dbReference type="PANTHER" id="PTHR18834:SF2">
    <property type="entry name" value="STEROID RECEPTOR RNA ACTIVATOR 1"/>
    <property type="match status" value="1"/>
</dbReference>
<dbReference type="GO" id="GO:0005634">
    <property type="term" value="C:nucleus"/>
    <property type="evidence" value="ECO:0007669"/>
    <property type="project" value="TreeGrafter"/>
</dbReference>
<sequence>MVGQDVGTCVSRLRESELGTARKREDSQRQARGVETQQTYKGNRQRGWNDPPQLSYGLQQRQAPRDGAAKRGALARRVAAAAAAAGGGGEDGSAASPPSSHPPPPPPPPLPPPVSLPAFPPHTVDLPPPPGLPPPPLGTNATKPHISEEEEECGVEDVLSPLNEALSKCRKSVQKQVCDDIRKRLDILQQMWAQGKLSAPVRKRMKILTQELKNKHWEQRMRSIAH</sequence>
<gene>
    <name evidence="3" type="ORF">JRQ81_011092</name>
</gene>
<dbReference type="OrthoDB" id="5982138at2759"/>
<dbReference type="EMBL" id="JAPFRF010000003">
    <property type="protein sequence ID" value="KAJ7338296.1"/>
    <property type="molecule type" value="Genomic_DNA"/>
</dbReference>
<feature type="compositionally biased region" description="Basic and acidic residues" evidence="1">
    <location>
        <begin position="12"/>
        <end position="29"/>
    </location>
</feature>
<dbReference type="Proteomes" id="UP001142489">
    <property type="component" value="Unassembled WGS sequence"/>
</dbReference>
<keyword evidence="4" id="KW-1185">Reference proteome</keyword>
<dbReference type="InterPro" id="IPR040243">
    <property type="entry name" value="Steroid_recept_RNA_1"/>
</dbReference>
<dbReference type="InterPro" id="IPR009917">
    <property type="entry name" value="SRA1/Sec31"/>
</dbReference>
<dbReference type="Pfam" id="PF07304">
    <property type="entry name" value="SRA1"/>
    <property type="match status" value="1"/>
</dbReference>
<feature type="compositionally biased region" description="Low complexity" evidence="1">
    <location>
        <begin position="70"/>
        <end position="84"/>
    </location>
</feature>